<dbReference type="PANTHER" id="PTHR37294">
    <property type="entry name" value="3'-5' EXORIBONUCLEASE YHAM"/>
    <property type="match status" value="1"/>
</dbReference>
<evidence type="ECO:0000313" key="3">
    <source>
        <dbReference type="EMBL" id="NYB73010.1"/>
    </source>
</evidence>
<protein>
    <submittedName>
        <fullName evidence="3">HD domain-containing protein</fullName>
    </submittedName>
</protein>
<dbReference type="CDD" id="cd00077">
    <property type="entry name" value="HDc"/>
    <property type="match status" value="1"/>
</dbReference>
<evidence type="ECO:0000256" key="1">
    <source>
        <dbReference type="ARBA" id="ARBA00022801"/>
    </source>
</evidence>
<keyword evidence="1" id="KW-0378">Hydrolase</keyword>
<dbReference type="GO" id="GO:0003676">
    <property type="term" value="F:nucleic acid binding"/>
    <property type="evidence" value="ECO:0007669"/>
    <property type="project" value="InterPro"/>
</dbReference>
<dbReference type="Pfam" id="PF01966">
    <property type="entry name" value="HD"/>
    <property type="match status" value="1"/>
</dbReference>
<evidence type="ECO:0000259" key="2">
    <source>
        <dbReference type="SMART" id="SM00471"/>
    </source>
</evidence>
<reference evidence="3" key="1">
    <citation type="submission" date="2020-07" db="EMBL/GenBank/DDBJ databases">
        <title>Genomic analysis of a strain of Sedimentibacter Hydroxybenzoicus DSM7310.</title>
        <authorList>
            <person name="Ma S."/>
        </authorList>
    </citation>
    <scope>NUCLEOTIDE SEQUENCE</scope>
    <source>
        <strain evidence="3">DSM 7310</strain>
    </source>
</reference>
<dbReference type="PANTHER" id="PTHR37294:SF1">
    <property type="entry name" value="3'-5' EXORIBONUCLEASE YHAM"/>
    <property type="match status" value="1"/>
</dbReference>
<dbReference type="CDD" id="cd04492">
    <property type="entry name" value="YhaM_OBF_like"/>
    <property type="match status" value="1"/>
</dbReference>
<dbReference type="InterPro" id="IPR006674">
    <property type="entry name" value="HD_domain"/>
</dbReference>
<dbReference type="Gene3D" id="1.10.3210.10">
    <property type="entry name" value="Hypothetical protein af1432"/>
    <property type="match status" value="1"/>
</dbReference>
<dbReference type="Pfam" id="PF01336">
    <property type="entry name" value="tRNA_anti-codon"/>
    <property type="match status" value="1"/>
</dbReference>
<name>A0A974BHY0_SEDHY</name>
<dbReference type="InterPro" id="IPR004365">
    <property type="entry name" value="NA-bd_OB_tRNA"/>
</dbReference>
<dbReference type="Proteomes" id="UP000611629">
    <property type="component" value="Unassembled WGS sequence"/>
</dbReference>
<evidence type="ECO:0000313" key="4">
    <source>
        <dbReference type="Proteomes" id="UP000611629"/>
    </source>
</evidence>
<gene>
    <name evidence="3" type="ORF">HZF24_02510</name>
</gene>
<dbReference type="SMART" id="SM00471">
    <property type="entry name" value="HDc"/>
    <property type="match status" value="1"/>
</dbReference>
<dbReference type="InterPro" id="IPR012340">
    <property type="entry name" value="NA-bd_OB-fold"/>
</dbReference>
<dbReference type="GO" id="GO:0031125">
    <property type="term" value="P:rRNA 3'-end processing"/>
    <property type="evidence" value="ECO:0007669"/>
    <property type="project" value="TreeGrafter"/>
</dbReference>
<comment type="caution">
    <text evidence="3">The sequence shown here is derived from an EMBL/GenBank/DDBJ whole genome shotgun (WGS) entry which is preliminary data.</text>
</comment>
<dbReference type="InterPro" id="IPR050798">
    <property type="entry name" value="YhaM_exoribonuc/phosphodiest"/>
</dbReference>
<keyword evidence="4" id="KW-1185">Reference proteome</keyword>
<accession>A0A974BHY0</accession>
<dbReference type="SUPFAM" id="SSF109604">
    <property type="entry name" value="HD-domain/PDEase-like"/>
    <property type="match status" value="1"/>
</dbReference>
<sequence>MTKINKNISELRPGEKSEGFYLIKNFEVKKTTNGKQYIDIELVDKTGSINAKIWDYTKENEEVATDNSIVKVRGEVLEWNGTKQLKVNKIRGKLPNDDIKISELIPSAPIENEEMMNALESYIKKIKDEEIRSLVDTIINKYKDRLLYYPAAKKNHHSYLGGLLYHMLRMMQAGEKLGQVYGFINMDYVYAGVMLHDICKILEMDADTYGVVSDYTMEGKLLGHIIQGIKEIETEGEKIGIDREKSILLQHMVLSHHYEPEFGSPKKPMTPEAELLHFLDIIDARMFDFEHSLEGIDPGQFTDKIWLLDNRNLYKPMNNE</sequence>
<dbReference type="AlphaFoldDB" id="A0A974BHY0"/>
<dbReference type="GO" id="GO:0016787">
    <property type="term" value="F:hydrolase activity"/>
    <property type="evidence" value="ECO:0007669"/>
    <property type="project" value="UniProtKB-KW"/>
</dbReference>
<feature type="domain" description="HD/PDEase" evidence="2">
    <location>
        <begin position="159"/>
        <end position="294"/>
    </location>
</feature>
<dbReference type="InterPro" id="IPR003607">
    <property type="entry name" value="HD/PDEase_dom"/>
</dbReference>
<organism evidence="3 4">
    <name type="scientific">Sedimentibacter hydroxybenzoicus DSM 7310</name>
    <dbReference type="NCBI Taxonomy" id="1123245"/>
    <lineage>
        <taxon>Bacteria</taxon>
        <taxon>Bacillati</taxon>
        <taxon>Bacillota</taxon>
        <taxon>Tissierellia</taxon>
        <taxon>Sedimentibacter</taxon>
    </lineage>
</organism>
<dbReference type="Gene3D" id="2.40.50.140">
    <property type="entry name" value="Nucleic acid-binding proteins"/>
    <property type="match status" value="1"/>
</dbReference>
<proteinExistence type="predicted"/>
<dbReference type="SUPFAM" id="SSF50249">
    <property type="entry name" value="Nucleic acid-binding proteins"/>
    <property type="match status" value="1"/>
</dbReference>
<dbReference type="EMBL" id="JACBNQ010000001">
    <property type="protein sequence ID" value="NYB73010.1"/>
    <property type="molecule type" value="Genomic_DNA"/>
</dbReference>